<gene>
    <name evidence="2" type="ORF">CCMP2556_LOCUS23875</name>
</gene>
<dbReference type="EMBL" id="CAXAMN010015446">
    <property type="protein sequence ID" value="CAK9045804.1"/>
    <property type="molecule type" value="Genomic_DNA"/>
</dbReference>
<organism evidence="2 3">
    <name type="scientific">Durusdinium trenchii</name>
    <dbReference type="NCBI Taxonomy" id="1381693"/>
    <lineage>
        <taxon>Eukaryota</taxon>
        <taxon>Sar</taxon>
        <taxon>Alveolata</taxon>
        <taxon>Dinophyceae</taxon>
        <taxon>Suessiales</taxon>
        <taxon>Symbiodiniaceae</taxon>
        <taxon>Durusdinium</taxon>
    </lineage>
</organism>
<keyword evidence="3" id="KW-1185">Reference proteome</keyword>
<sequence>MMSQIGISTQGALDALRRQLGPGVDPLYDASKRDSHKPWQLSKSEEGVHESSGSIDQLRRALREVVGVTTEQDQPQGEVETQDDAKLSPAQIRALREQKRPMSSFVSSSRDQMTSLAVENRFRLAPPPGSYRPSTHLCEPRVKTPVFRVPDGTLSRKQKVFEREVAKLQAAGKPYEHLLQGVRSVELLDQPPEKLQRAITTPDLERYTARPDMIKLANIHFHDSEFTDGVLDGDVSTSMILRSPKWDFAKLSASQRKDSDTYFQPGQYKPNLDAVRPKLETKNIPFNKLPPRKPLKETVGRFELDGREGDHLPDRSLSRSCPFLMPRLHSPNLSKDSERPPIMGRRKPWHDINDAEVDRVVYDYEMNFNIMECEKARWKPQTAGDFSKSLSRKQHLRAMRMYGQDAALLKAKANLTEGPVSVELLSDIDSSPMLHPKVMSPRFEMMAMREPEHKYAESPARLKDAKGTKFKRELRSGESWTDTGSQSLTLAATWRGMPCAVHKGNCTHLCAVCQNRPLYVYQARLAQVVSVQAQASCSQVAKKQLVIIRYVITSSDGLQLLAMASTPT</sequence>
<name>A0ABP0M6K5_9DINO</name>
<feature type="compositionally biased region" description="Basic and acidic residues" evidence="1">
    <location>
        <begin position="30"/>
        <end position="49"/>
    </location>
</feature>
<accession>A0ABP0M6K5</accession>
<feature type="region of interest" description="Disordered" evidence="1">
    <location>
        <begin position="21"/>
        <end position="56"/>
    </location>
</feature>
<evidence type="ECO:0000313" key="3">
    <source>
        <dbReference type="Proteomes" id="UP001642484"/>
    </source>
</evidence>
<evidence type="ECO:0000313" key="2">
    <source>
        <dbReference type="EMBL" id="CAK9045804.1"/>
    </source>
</evidence>
<reference evidence="2 3" key="1">
    <citation type="submission" date="2024-02" db="EMBL/GenBank/DDBJ databases">
        <authorList>
            <person name="Chen Y."/>
            <person name="Shah S."/>
            <person name="Dougan E. K."/>
            <person name="Thang M."/>
            <person name="Chan C."/>
        </authorList>
    </citation>
    <scope>NUCLEOTIDE SEQUENCE [LARGE SCALE GENOMIC DNA]</scope>
</reference>
<dbReference type="Proteomes" id="UP001642484">
    <property type="component" value="Unassembled WGS sequence"/>
</dbReference>
<evidence type="ECO:0000256" key="1">
    <source>
        <dbReference type="SAM" id="MobiDB-lite"/>
    </source>
</evidence>
<proteinExistence type="predicted"/>
<protein>
    <submittedName>
        <fullName evidence="2">Uncharacterized protein</fullName>
    </submittedName>
</protein>
<comment type="caution">
    <text evidence="2">The sequence shown here is derived from an EMBL/GenBank/DDBJ whole genome shotgun (WGS) entry which is preliminary data.</text>
</comment>